<dbReference type="Pfam" id="PF04190">
    <property type="entry name" value="GET4"/>
    <property type="match status" value="2"/>
</dbReference>
<proteinExistence type="inferred from homology"/>
<dbReference type="EMBL" id="GL378424">
    <property type="protein sequence ID" value="EFJ40193.1"/>
    <property type="molecule type" value="Genomic_DNA"/>
</dbReference>
<protein>
    <recommendedName>
        <fullName evidence="4">Golgi to ER traffic protein 4</fullName>
    </recommendedName>
</protein>
<dbReference type="GO" id="GO:0005829">
    <property type="term" value="C:cytosol"/>
    <property type="evidence" value="ECO:0007669"/>
    <property type="project" value="TreeGrafter"/>
</dbReference>
<dbReference type="AlphaFoldDB" id="D8UJB4"/>
<evidence type="ECO:0000256" key="1">
    <source>
        <dbReference type="ARBA" id="ARBA00005351"/>
    </source>
</evidence>
<dbReference type="GeneID" id="9628210"/>
<dbReference type="PANTHER" id="PTHR12875:SF0">
    <property type="entry name" value="GOLGI TO ER TRAFFIC PROTEIN 4 HOMOLOG"/>
    <property type="match status" value="1"/>
</dbReference>
<name>D8UJB4_VOLCA</name>
<comment type="similarity">
    <text evidence="1">Belongs to the GET4 family.</text>
</comment>
<dbReference type="PANTHER" id="PTHR12875">
    <property type="entry name" value="GOLGI TO ER TRAFFIC PROTEIN 4 HOMOLOG"/>
    <property type="match status" value="1"/>
</dbReference>
<dbReference type="Gene3D" id="1.25.40.10">
    <property type="entry name" value="Tetratricopeptide repeat domain"/>
    <property type="match status" value="2"/>
</dbReference>
<dbReference type="KEGG" id="vcn:VOLCADRAFT_121754"/>
<evidence type="ECO:0008006" key="4">
    <source>
        <dbReference type="Google" id="ProtNLM"/>
    </source>
</evidence>
<sequence length="380" mass="40791">MPPSVEKTLARIRESVESGAYYEAQQMYKTSYHRSKARQQFADAVAILQEGAVTQLAHGQPTCGVELGMLLIEAYVAASTPADADTVSRVLAIIRAFPLTARTSADANQGQATSSSSSSQAVASPVVDEYARLVAAAVKWANKYGLMGGDPAAVGLNCEHASLLSSTRFTFTCVIGLRKDLGCRLAVALDDAFPLQSKNGAVVSARRIHSAFASYLWRSFGTDGIGRALPHFIRGEDAEEFAEALYSCARQGPSGEADLWLLRAVLQVLAAASGSSSTAQMSYARALYDAFIAKDSPLDTPTGHFTELVLLAVEHTPISPRAHDMFALVRERYSDGVLRRDESLGALMERVEGLFFNMRRGGSALGGLLGDLFRTLTEVQ</sequence>
<reference evidence="2 3" key="1">
    <citation type="journal article" date="2010" name="Science">
        <title>Genomic analysis of organismal complexity in the multicellular green alga Volvox carteri.</title>
        <authorList>
            <person name="Prochnik S.E."/>
            <person name="Umen J."/>
            <person name="Nedelcu A.M."/>
            <person name="Hallmann A."/>
            <person name="Miller S.M."/>
            <person name="Nishii I."/>
            <person name="Ferris P."/>
            <person name="Kuo A."/>
            <person name="Mitros T."/>
            <person name="Fritz-Laylin L.K."/>
            <person name="Hellsten U."/>
            <person name="Chapman J."/>
            <person name="Simakov O."/>
            <person name="Rensing S.A."/>
            <person name="Terry A."/>
            <person name="Pangilinan J."/>
            <person name="Kapitonov V."/>
            <person name="Jurka J."/>
            <person name="Salamov A."/>
            <person name="Shapiro H."/>
            <person name="Schmutz J."/>
            <person name="Grimwood J."/>
            <person name="Lindquist E."/>
            <person name="Lucas S."/>
            <person name="Grigoriev I.V."/>
            <person name="Schmitt R."/>
            <person name="Kirk D."/>
            <person name="Rokhsar D.S."/>
        </authorList>
    </citation>
    <scope>NUCLEOTIDE SEQUENCE [LARGE SCALE GENOMIC DNA]</scope>
    <source>
        <strain evidence="3">f. Nagariensis / Eve</strain>
    </source>
</reference>
<dbReference type="eggNOG" id="KOG3024">
    <property type="taxonomic scope" value="Eukaryota"/>
</dbReference>
<dbReference type="Proteomes" id="UP000001058">
    <property type="component" value="Unassembled WGS sequence"/>
</dbReference>
<dbReference type="FunCoup" id="D8UJB4">
    <property type="interactions" value="1624"/>
</dbReference>
<dbReference type="GO" id="GO:0045048">
    <property type="term" value="P:protein insertion into ER membrane"/>
    <property type="evidence" value="ECO:0007669"/>
    <property type="project" value="InterPro"/>
</dbReference>
<organism evidence="3">
    <name type="scientific">Volvox carteri f. nagariensis</name>
    <dbReference type="NCBI Taxonomy" id="3068"/>
    <lineage>
        <taxon>Eukaryota</taxon>
        <taxon>Viridiplantae</taxon>
        <taxon>Chlorophyta</taxon>
        <taxon>core chlorophytes</taxon>
        <taxon>Chlorophyceae</taxon>
        <taxon>CS clade</taxon>
        <taxon>Chlamydomonadales</taxon>
        <taxon>Volvocaceae</taxon>
        <taxon>Volvox</taxon>
    </lineage>
</organism>
<dbReference type="OrthoDB" id="10252405at2759"/>
<dbReference type="STRING" id="3068.D8UJB4"/>
<evidence type="ECO:0000313" key="2">
    <source>
        <dbReference type="EMBL" id="EFJ40193.1"/>
    </source>
</evidence>
<dbReference type="InterPro" id="IPR011990">
    <property type="entry name" value="TPR-like_helical_dom_sf"/>
</dbReference>
<evidence type="ECO:0000313" key="3">
    <source>
        <dbReference type="Proteomes" id="UP000001058"/>
    </source>
</evidence>
<dbReference type="InParanoid" id="D8UJB4"/>
<dbReference type="RefSeq" id="XP_002958737.1">
    <property type="nucleotide sequence ID" value="XM_002958691.1"/>
</dbReference>
<gene>
    <name evidence="2" type="ORF">VOLCADRAFT_121754</name>
</gene>
<accession>D8UJB4</accession>
<dbReference type="InterPro" id="IPR007317">
    <property type="entry name" value="GET4"/>
</dbReference>
<keyword evidence="3" id="KW-1185">Reference proteome</keyword>